<keyword evidence="1" id="KW-0732">Signal</keyword>
<evidence type="ECO:0000313" key="3">
    <source>
        <dbReference type="Proteomes" id="UP000615446"/>
    </source>
</evidence>
<accession>A0A8H3MC02</accession>
<organism evidence="2 3">
    <name type="scientific">Rhizophagus clarus</name>
    <dbReference type="NCBI Taxonomy" id="94130"/>
    <lineage>
        <taxon>Eukaryota</taxon>
        <taxon>Fungi</taxon>
        <taxon>Fungi incertae sedis</taxon>
        <taxon>Mucoromycota</taxon>
        <taxon>Glomeromycotina</taxon>
        <taxon>Glomeromycetes</taxon>
        <taxon>Glomerales</taxon>
        <taxon>Glomeraceae</taxon>
        <taxon>Rhizophagus</taxon>
    </lineage>
</organism>
<dbReference type="OrthoDB" id="10587080at2759"/>
<reference evidence="2" key="1">
    <citation type="submission" date="2019-10" db="EMBL/GenBank/DDBJ databases">
        <title>Conservation and host-specific expression of non-tandemly repeated heterogenous ribosome RNA gene in arbuscular mycorrhizal fungi.</title>
        <authorList>
            <person name="Maeda T."/>
            <person name="Kobayashi Y."/>
            <person name="Nakagawa T."/>
            <person name="Ezawa T."/>
            <person name="Yamaguchi K."/>
            <person name="Bino T."/>
            <person name="Nishimoto Y."/>
            <person name="Shigenobu S."/>
            <person name="Kawaguchi M."/>
        </authorList>
    </citation>
    <scope>NUCLEOTIDE SEQUENCE</scope>
    <source>
        <strain evidence="2">HR1</strain>
    </source>
</reference>
<sequence>MNLFKFLTVAIFMACVLLDNIEAYPQNPDTLLFVNVTLFELEDFNGSSQTFTIEPEICFEVPEDIGHDVGSAIIGDDDCVKFFTGTDCTGNSVCACGEKNFPDGDPFKDNIGSIRLNEVDSTIKKCDV</sequence>
<name>A0A8H3MC02_9GLOM</name>
<dbReference type="Gene3D" id="2.60.20.10">
    <property type="entry name" value="Crystallins"/>
    <property type="match status" value="1"/>
</dbReference>
<feature type="signal peptide" evidence="1">
    <location>
        <begin position="1"/>
        <end position="23"/>
    </location>
</feature>
<protein>
    <submittedName>
        <fullName evidence="2">Uncharacterized protein</fullName>
    </submittedName>
</protein>
<evidence type="ECO:0000256" key="1">
    <source>
        <dbReference type="SAM" id="SignalP"/>
    </source>
</evidence>
<proteinExistence type="predicted"/>
<dbReference type="EMBL" id="BLAL01000356">
    <property type="protein sequence ID" value="GET04593.1"/>
    <property type="molecule type" value="Genomic_DNA"/>
</dbReference>
<gene>
    <name evidence="2" type="ORF">RCL2_003089300</name>
</gene>
<evidence type="ECO:0000313" key="2">
    <source>
        <dbReference type="EMBL" id="GET04593.1"/>
    </source>
</evidence>
<dbReference type="Proteomes" id="UP000615446">
    <property type="component" value="Unassembled WGS sequence"/>
</dbReference>
<comment type="caution">
    <text evidence="2">The sequence shown here is derived from an EMBL/GenBank/DDBJ whole genome shotgun (WGS) entry which is preliminary data.</text>
</comment>
<feature type="chain" id="PRO_5034986583" evidence="1">
    <location>
        <begin position="24"/>
        <end position="128"/>
    </location>
</feature>
<dbReference type="AlphaFoldDB" id="A0A8H3MC02"/>